<keyword evidence="1" id="KW-0472">Membrane</keyword>
<evidence type="ECO:0008006" key="4">
    <source>
        <dbReference type="Google" id="ProtNLM"/>
    </source>
</evidence>
<feature type="transmembrane region" description="Helical" evidence="1">
    <location>
        <begin position="34"/>
        <end position="51"/>
    </location>
</feature>
<keyword evidence="1" id="KW-0812">Transmembrane</keyword>
<gene>
    <name evidence="2" type="ORF">A3B50_04860</name>
</gene>
<feature type="transmembrane region" description="Helical" evidence="1">
    <location>
        <begin position="57"/>
        <end position="74"/>
    </location>
</feature>
<name>A0A1F7J661_9BACT</name>
<organism evidence="2 3">
    <name type="scientific">Candidatus Roizmanbacteria bacterium RIFCSPLOWO2_01_FULL_40_42</name>
    <dbReference type="NCBI Taxonomy" id="1802066"/>
    <lineage>
        <taxon>Bacteria</taxon>
        <taxon>Candidatus Roizmaniibacteriota</taxon>
    </lineage>
</organism>
<dbReference type="Proteomes" id="UP000178558">
    <property type="component" value="Unassembled WGS sequence"/>
</dbReference>
<dbReference type="AlphaFoldDB" id="A0A1F7J661"/>
<evidence type="ECO:0000313" key="3">
    <source>
        <dbReference type="Proteomes" id="UP000178558"/>
    </source>
</evidence>
<evidence type="ECO:0000256" key="1">
    <source>
        <dbReference type="SAM" id="Phobius"/>
    </source>
</evidence>
<sequence>MNESEQDLPGEKNPQVVFSWKAPLRPYMQKSPKIIRFYLALALLISLIIFFFGDRIILIPVWALFFIFYVFTVTPPPDIEHKITPFGIETAQTTLRWDVLDHFYFNHRFGYDVLVLVTHGPYPYYAYLVLPNDEIKKKVTMILSEHIIYQEDPHKNFTDKAVEWLVKLVPDESRNHTPLKDDQLTSSQKP</sequence>
<keyword evidence="1" id="KW-1133">Transmembrane helix</keyword>
<proteinExistence type="predicted"/>
<protein>
    <recommendedName>
        <fullName evidence="4">DUF5673 domain-containing protein</fullName>
    </recommendedName>
</protein>
<dbReference type="EMBL" id="MGAQ01000005">
    <property type="protein sequence ID" value="OGK51100.1"/>
    <property type="molecule type" value="Genomic_DNA"/>
</dbReference>
<reference evidence="2 3" key="1">
    <citation type="journal article" date="2016" name="Nat. Commun.">
        <title>Thousands of microbial genomes shed light on interconnected biogeochemical processes in an aquifer system.</title>
        <authorList>
            <person name="Anantharaman K."/>
            <person name="Brown C.T."/>
            <person name="Hug L.A."/>
            <person name="Sharon I."/>
            <person name="Castelle C.J."/>
            <person name="Probst A.J."/>
            <person name="Thomas B.C."/>
            <person name="Singh A."/>
            <person name="Wilkins M.J."/>
            <person name="Karaoz U."/>
            <person name="Brodie E.L."/>
            <person name="Williams K.H."/>
            <person name="Hubbard S.S."/>
            <person name="Banfield J.F."/>
        </authorList>
    </citation>
    <scope>NUCLEOTIDE SEQUENCE [LARGE SCALE GENOMIC DNA]</scope>
</reference>
<evidence type="ECO:0000313" key="2">
    <source>
        <dbReference type="EMBL" id="OGK51100.1"/>
    </source>
</evidence>
<accession>A0A1F7J661</accession>
<comment type="caution">
    <text evidence="2">The sequence shown here is derived from an EMBL/GenBank/DDBJ whole genome shotgun (WGS) entry which is preliminary data.</text>
</comment>